<dbReference type="OrthoDB" id="885549at2"/>
<evidence type="ECO:0008006" key="4">
    <source>
        <dbReference type="Google" id="ProtNLM"/>
    </source>
</evidence>
<evidence type="ECO:0000256" key="1">
    <source>
        <dbReference type="SAM" id="SignalP"/>
    </source>
</evidence>
<dbReference type="AlphaFoldDB" id="A0A1I2GN16"/>
<feature type="signal peptide" evidence="1">
    <location>
        <begin position="1"/>
        <end position="19"/>
    </location>
</feature>
<dbReference type="EMBL" id="FONY01000019">
    <property type="protein sequence ID" value="SFF18658.1"/>
    <property type="molecule type" value="Genomic_DNA"/>
</dbReference>
<name>A0A1I2GN16_9BACT</name>
<protein>
    <recommendedName>
        <fullName evidence="4">Lipocalin-like domain-containing protein</fullName>
    </recommendedName>
</protein>
<organism evidence="2 3">
    <name type="scientific">Thermoflexibacter ruber</name>
    <dbReference type="NCBI Taxonomy" id="1003"/>
    <lineage>
        <taxon>Bacteria</taxon>
        <taxon>Pseudomonadati</taxon>
        <taxon>Bacteroidota</taxon>
        <taxon>Cytophagia</taxon>
        <taxon>Cytophagales</taxon>
        <taxon>Thermoflexibacteraceae</taxon>
        <taxon>Thermoflexibacter</taxon>
    </lineage>
</organism>
<dbReference type="STRING" id="1003.SAMN04488541_101943"/>
<dbReference type="Proteomes" id="UP000199513">
    <property type="component" value="Unassembled WGS sequence"/>
</dbReference>
<evidence type="ECO:0000313" key="3">
    <source>
        <dbReference type="Proteomes" id="UP000199513"/>
    </source>
</evidence>
<gene>
    <name evidence="2" type="ORF">SAMN04488541_101943</name>
</gene>
<evidence type="ECO:0000313" key="2">
    <source>
        <dbReference type="EMBL" id="SFF18658.1"/>
    </source>
</evidence>
<accession>A0A1I2GN16</accession>
<dbReference type="RefSeq" id="WP_091545396.1">
    <property type="nucleotide sequence ID" value="NZ_FONY01000019.1"/>
</dbReference>
<sequence length="141" mass="15421">MKRLLTCTIFILFAFYTVSCTNQQVAITIASILSQGSGTWKVSYAKFGDEEAPAGMYDGFLIVFKSNGSYSVTNPKGSAVAPTTQPTGTWKEGTRNTVIFDGTVTVREVSGTLRSNKVIFEWEVSIPGKVTTTYRIELVKV</sequence>
<reference evidence="2 3" key="1">
    <citation type="submission" date="2016-10" db="EMBL/GenBank/DDBJ databases">
        <authorList>
            <person name="de Groot N.N."/>
        </authorList>
    </citation>
    <scope>NUCLEOTIDE SEQUENCE [LARGE SCALE GENOMIC DNA]</scope>
    <source>
        <strain>GEY</strain>
        <strain evidence="3">DSM 9560</strain>
    </source>
</reference>
<keyword evidence="1" id="KW-0732">Signal</keyword>
<keyword evidence="3" id="KW-1185">Reference proteome</keyword>
<proteinExistence type="predicted"/>
<feature type="chain" id="PRO_5011704440" description="Lipocalin-like domain-containing protein" evidence="1">
    <location>
        <begin position="20"/>
        <end position="141"/>
    </location>
</feature>